<dbReference type="InterPro" id="IPR001920">
    <property type="entry name" value="Asp/Glu_race"/>
</dbReference>
<organism evidence="1 2">
    <name type="scientific">Pseudomonas sediminis</name>
    <dbReference type="NCBI Taxonomy" id="1691904"/>
    <lineage>
        <taxon>Bacteria</taxon>
        <taxon>Pseudomonadati</taxon>
        <taxon>Pseudomonadota</taxon>
        <taxon>Gammaproteobacteria</taxon>
        <taxon>Pseudomonadales</taxon>
        <taxon>Pseudomonadaceae</taxon>
        <taxon>Pseudomonas</taxon>
    </lineage>
</organism>
<dbReference type="EMBL" id="CP060009">
    <property type="protein sequence ID" value="QNH02715.1"/>
    <property type="molecule type" value="Genomic_DNA"/>
</dbReference>
<protein>
    <submittedName>
        <fullName evidence="1">Aspartate/glutamate racemase family protein</fullName>
    </submittedName>
</protein>
<proteinExistence type="predicted"/>
<evidence type="ECO:0000313" key="1">
    <source>
        <dbReference type="EMBL" id="QNH02715.1"/>
    </source>
</evidence>
<dbReference type="RefSeq" id="WP_179544291.1">
    <property type="nucleotide sequence ID" value="NZ_CP060009.1"/>
</dbReference>
<sequence>MQSEIVSSTKARATIGIITGSGPEAGIDLWGKVLKRNKELIGECFRGDLDAPRVLVVSEPLLGLSMDLAANEKAVWEAMRKSLEVLAPKVDAFAIACNTLNWFAPHIEALGLSDKLISFQSVLEHWVKETGVNNLALLGAGPVTEMGEWSAYRDLTRLTAVELPANTKALHTLIEDVKRLGSEHASLRPRFKQIIDDLDSDIVILACTELPLIADLQTDKALIDVTDLVADALVSYSCSGLQANAFETGNEELPL</sequence>
<dbReference type="InterPro" id="IPR033134">
    <property type="entry name" value="Asp/Glu_racemase_AS_2"/>
</dbReference>
<evidence type="ECO:0000313" key="2">
    <source>
        <dbReference type="Proteomes" id="UP000515254"/>
    </source>
</evidence>
<reference evidence="1 2" key="1">
    <citation type="journal article" date="2020" name="Microbiol. Resour. Announc.">
        <title>Complete genome sequences of four natural Pseudomonas isolates that catabolize a wide range of aromatic compounds relevant to lignin valorization.</title>
        <authorList>
            <person name="Hatmaker E.A."/>
            <person name="Presley G."/>
            <person name="Cannon O."/>
            <person name="Guss A.M."/>
            <person name="Elkins J.G."/>
        </authorList>
    </citation>
    <scope>NUCLEOTIDE SEQUENCE [LARGE SCALE GENOMIC DNA]</scope>
    <source>
        <strain evidence="1 2">B10D7D</strain>
    </source>
</reference>
<gene>
    <name evidence="1" type="ORF">HNQ25_08335</name>
</gene>
<dbReference type="Proteomes" id="UP000515254">
    <property type="component" value="Chromosome"/>
</dbReference>
<name>A0ABX6SPU2_9PSED</name>
<accession>A0ABX6SPU2</accession>
<dbReference type="Gene3D" id="3.40.50.1860">
    <property type="match status" value="2"/>
</dbReference>
<dbReference type="PROSITE" id="PS00924">
    <property type="entry name" value="ASP_GLU_RACEMASE_2"/>
    <property type="match status" value="1"/>
</dbReference>
<keyword evidence="2" id="KW-1185">Reference proteome</keyword>
<dbReference type="SUPFAM" id="SSF53681">
    <property type="entry name" value="Aspartate/glutamate racemase"/>
    <property type="match status" value="2"/>
</dbReference>